<reference evidence="10" key="1">
    <citation type="journal article" date="2013" name="Science">
        <title>Gene transfer from bacteria and archaea facilitated evolution of an extremophilic eukaryote.</title>
        <authorList>
            <person name="Schonknecht G."/>
            <person name="Chen W.H."/>
            <person name="Ternes C.M."/>
            <person name="Barbier G.G."/>
            <person name="Shrestha R.P."/>
            <person name="Stanke M."/>
            <person name="Brautigam A."/>
            <person name="Baker B.J."/>
            <person name="Banfield J.F."/>
            <person name="Garavito R.M."/>
            <person name="Carr K."/>
            <person name="Wilkerson C."/>
            <person name="Rensing S.A."/>
            <person name="Gagneul D."/>
            <person name="Dickenson N.E."/>
            <person name="Oesterhelt C."/>
            <person name="Lercher M.J."/>
            <person name="Weber A.P."/>
        </authorList>
    </citation>
    <scope>NUCLEOTIDE SEQUENCE [LARGE SCALE GENOMIC DNA]</scope>
    <source>
        <strain evidence="10">074W</strain>
    </source>
</reference>
<keyword evidence="3" id="KW-0808">Transferase</keyword>
<dbReference type="OrthoDB" id="10248867at2759"/>
<evidence type="ECO:0000256" key="1">
    <source>
        <dbReference type="ARBA" id="ARBA00011926"/>
    </source>
</evidence>
<dbReference type="RefSeq" id="XP_005705482.1">
    <property type="nucleotide sequence ID" value="XM_005705425.1"/>
</dbReference>
<feature type="domain" description="MRNA cap 0 methyltransferase" evidence="8">
    <location>
        <begin position="77"/>
        <end position="282"/>
    </location>
</feature>
<dbReference type="InterPro" id="IPR039753">
    <property type="entry name" value="RG7MT1"/>
</dbReference>
<accession>M2XG05</accession>
<name>M2XG05_GALSU</name>
<evidence type="ECO:0000313" key="9">
    <source>
        <dbReference type="EMBL" id="EME28962.1"/>
    </source>
</evidence>
<evidence type="ECO:0000256" key="7">
    <source>
        <dbReference type="ARBA" id="ARBA00044712"/>
    </source>
</evidence>
<organism evidence="9 10">
    <name type="scientific">Galdieria sulphuraria</name>
    <name type="common">Red alga</name>
    <dbReference type="NCBI Taxonomy" id="130081"/>
    <lineage>
        <taxon>Eukaryota</taxon>
        <taxon>Rhodophyta</taxon>
        <taxon>Bangiophyceae</taxon>
        <taxon>Galdieriales</taxon>
        <taxon>Galdieriaceae</taxon>
        <taxon>Galdieria</taxon>
    </lineage>
</organism>
<gene>
    <name evidence="9" type="ORF">Gasu_35370</name>
</gene>
<dbReference type="InterPro" id="IPR004971">
    <property type="entry name" value="mRNA_G-N7_MeTrfase_dom"/>
</dbReference>
<dbReference type="STRING" id="130081.M2XG05"/>
<protein>
    <recommendedName>
        <fullName evidence="1">mRNA (guanine-N(7))-methyltransferase</fullName>
        <ecNumber evidence="1">2.1.1.56</ecNumber>
    </recommendedName>
</protein>
<comment type="catalytic activity">
    <reaction evidence="7">
        <text>a 5'-end (5'-triphosphoguanosine)-ribonucleoside in mRNA + S-adenosyl-L-methionine = a 5'-end (N(7)-methyl 5'-triphosphoguanosine)-ribonucleoside in mRNA + S-adenosyl-L-homocysteine</text>
        <dbReference type="Rhea" id="RHEA:67008"/>
        <dbReference type="Rhea" id="RHEA-COMP:17166"/>
        <dbReference type="Rhea" id="RHEA-COMP:17167"/>
        <dbReference type="ChEBI" id="CHEBI:57856"/>
        <dbReference type="ChEBI" id="CHEBI:59789"/>
        <dbReference type="ChEBI" id="CHEBI:156461"/>
        <dbReference type="ChEBI" id="CHEBI:167617"/>
        <dbReference type="EC" id="2.1.1.56"/>
    </reaction>
</comment>
<evidence type="ECO:0000313" key="10">
    <source>
        <dbReference type="Proteomes" id="UP000030680"/>
    </source>
</evidence>
<keyword evidence="2" id="KW-0489">Methyltransferase</keyword>
<evidence type="ECO:0000256" key="2">
    <source>
        <dbReference type="ARBA" id="ARBA00022603"/>
    </source>
</evidence>
<dbReference type="GO" id="GO:0004482">
    <property type="term" value="F:mRNA 5'-cap (guanine-N7-)-methyltransferase activity"/>
    <property type="evidence" value="ECO:0007669"/>
    <property type="project" value="UniProtKB-EC"/>
</dbReference>
<keyword evidence="6" id="KW-0506">mRNA capping</keyword>
<dbReference type="PANTHER" id="PTHR12189">
    <property type="entry name" value="MRNA GUANINE-7- METHYLTRANSFERASE"/>
    <property type="match status" value="1"/>
</dbReference>
<evidence type="ECO:0000256" key="3">
    <source>
        <dbReference type="ARBA" id="ARBA00022679"/>
    </source>
</evidence>
<dbReference type="KEGG" id="gsl:Gasu_35370"/>
<dbReference type="Gene3D" id="3.40.50.150">
    <property type="entry name" value="Vaccinia Virus protein VP39"/>
    <property type="match status" value="1"/>
</dbReference>
<proteinExistence type="predicted"/>
<dbReference type="Proteomes" id="UP000030680">
    <property type="component" value="Unassembled WGS sequence"/>
</dbReference>
<dbReference type="Pfam" id="PF03291">
    <property type="entry name" value="mRNA_G-N7_MeTrfase"/>
    <property type="match status" value="1"/>
</dbReference>
<keyword evidence="5" id="KW-0694">RNA-binding</keyword>
<dbReference type="GO" id="GO:0005634">
    <property type="term" value="C:nucleus"/>
    <property type="evidence" value="ECO:0007669"/>
    <property type="project" value="TreeGrafter"/>
</dbReference>
<evidence type="ECO:0000256" key="5">
    <source>
        <dbReference type="ARBA" id="ARBA00022884"/>
    </source>
</evidence>
<sequence length="290" mass="33867">MSHLLLTRDRSFGRLRNILRWTSESLTFQLVDDNSHVCLFCVYPAFCLGPLLYAFPDSVQLLTVVCWTREDCQQAEQFVQQQYPNRFHCQYVHCNCEETSLASVLTEKYDIILCWGWLERLFSSLELVKDFLTQVSLKLQPKGFFAGITINSSYIWTMAQKYLERHAAASYPMIIENPLWTLILLQGDVFSSIGTPLSIRYHSEMRTSRLPETEYLVHAPTLFHYCDAFGLEWIDWLSGRDWWSAHKNIGFQRLMEMGVITKDSRHLSKEEYELLGIFACFITIKHSSSQ</sequence>
<dbReference type="InterPro" id="IPR029063">
    <property type="entry name" value="SAM-dependent_MTases_sf"/>
</dbReference>
<keyword evidence="10" id="KW-1185">Reference proteome</keyword>
<dbReference type="SUPFAM" id="SSF53335">
    <property type="entry name" value="S-adenosyl-L-methionine-dependent methyltransferases"/>
    <property type="match status" value="1"/>
</dbReference>
<dbReference type="Gramene" id="EME28962">
    <property type="protein sequence ID" value="EME28962"/>
    <property type="gene ID" value="Gasu_35370"/>
</dbReference>
<keyword evidence="6" id="KW-0507">mRNA processing</keyword>
<evidence type="ECO:0000256" key="4">
    <source>
        <dbReference type="ARBA" id="ARBA00022691"/>
    </source>
</evidence>
<dbReference type="GeneID" id="17087797"/>
<evidence type="ECO:0000256" key="6">
    <source>
        <dbReference type="ARBA" id="ARBA00023042"/>
    </source>
</evidence>
<evidence type="ECO:0000259" key="8">
    <source>
        <dbReference type="Pfam" id="PF03291"/>
    </source>
</evidence>
<keyword evidence="4" id="KW-0949">S-adenosyl-L-methionine</keyword>
<dbReference type="EC" id="2.1.1.56" evidence="1"/>
<dbReference type="PANTHER" id="PTHR12189:SF3">
    <property type="entry name" value="MRNA (GUANINE-N(7))-METHYLTRANSFERASE"/>
    <property type="match status" value="1"/>
</dbReference>
<dbReference type="GO" id="GO:0003723">
    <property type="term" value="F:RNA binding"/>
    <property type="evidence" value="ECO:0007669"/>
    <property type="project" value="UniProtKB-KW"/>
</dbReference>
<dbReference type="EMBL" id="KB454513">
    <property type="protein sequence ID" value="EME28962.1"/>
    <property type="molecule type" value="Genomic_DNA"/>
</dbReference>
<dbReference type="AlphaFoldDB" id="M2XG05"/>